<dbReference type="EC" id="2.4.2.52" evidence="7"/>
<protein>
    <recommendedName>
        <fullName evidence="7">Probable 2-(5''-triphosphoribosyl)-3'-dephosphocoenzyme-A synthase</fullName>
        <shortName evidence="7">2-(5''-triphosphoribosyl)-3'-dephospho-CoA synthase</shortName>
        <ecNumber evidence="7">2.4.2.52</ecNumber>
    </recommendedName>
</protein>
<dbReference type="GO" id="GO:0005524">
    <property type="term" value="F:ATP binding"/>
    <property type="evidence" value="ECO:0007669"/>
    <property type="project" value="UniProtKB-KW"/>
</dbReference>
<evidence type="ECO:0000313" key="11">
    <source>
        <dbReference type="Proteomes" id="UP000251634"/>
    </source>
</evidence>
<sequence length="455" mass="48957">MEQEVSLIQMLDARERRVWHQQELLGAYGKPLVCFTMNIAGPVKDSPLIRRGFARGRQLLERQFLRCGIKPLKIDLSKAVTGPEAFYVLDAEPLTIKKLTTLVEDASPLGRLFDMDVLRPDGKKVDREELHLEGRKCLICGGPAKVCSSRRVHPVAELQARTTAILTETMDTLDAATAARQAVRALLYEVTTTPKPGLVDRRNSGSHTDMDSFTFMSSAASLYPYFEACTRAGRKTADGPAPETFAALRPLGCEAEGEMLAATHGVNTHKGAIFSIGIVCAALGRLDRAVWADPARVLAEVSTMTAGLTAKDFAGVTAENAVTAGQKLYVQYGITGVRGQVEAGLPAVLEFGLPALEKGLAAGYSLNQSGCGALLAIIANSTDTNLIARSDRATQLAVVEELKALLARTPYPDEAALRALDDRFIAANLSPGGSADLLALCYLLHFFKTEVLEDV</sequence>
<dbReference type="Pfam" id="PF01874">
    <property type="entry name" value="CitG"/>
    <property type="match status" value="1"/>
</dbReference>
<evidence type="ECO:0000256" key="6">
    <source>
        <dbReference type="ARBA" id="ARBA00048574"/>
    </source>
</evidence>
<name>A0A329U9W2_9FIRM</name>
<evidence type="ECO:0000313" key="8">
    <source>
        <dbReference type="EMBL" id="RAW48189.1"/>
    </source>
</evidence>
<keyword evidence="2 7" id="KW-0808">Transferase</keyword>
<dbReference type="EMBL" id="PRLE01000006">
    <property type="protein sequence ID" value="RAW57846.1"/>
    <property type="molecule type" value="Genomic_DNA"/>
</dbReference>
<dbReference type="GO" id="GO:0050519">
    <property type="term" value="F:holo-citrate lyase synthase activity"/>
    <property type="evidence" value="ECO:0007669"/>
    <property type="project" value="UniProtKB-EC"/>
</dbReference>
<evidence type="ECO:0000256" key="7">
    <source>
        <dbReference type="HAMAP-Rule" id="MF_00397"/>
    </source>
</evidence>
<proteinExistence type="inferred from homology"/>
<gene>
    <name evidence="7" type="primary">citG</name>
    <name evidence="9" type="ORF">C4N22_11075</name>
    <name evidence="8" type="ORF">C4N25_12215</name>
</gene>
<accession>A0A329U9W2</accession>
<dbReference type="InterPro" id="IPR002736">
    <property type="entry name" value="CitG"/>
</dbReference>
<dbReference type="PANTHER" id="PTHR30201">
    <property type="entry name" value="TRIPHOSPHORIBOSYL-DEPHOSPHO-COA SYNTHASE"/>
    <property type="match status" value="1"/>
</dbReference>
<evidence type="ECO:0000313" key="10">
    <source>
        <dbReference type="Proteomes" id="UP000250583"/>
    </source>
</evidence>
<dbReference type="Proteomes" id="UP000251634">
    <property type="component" value="Unassembled WGS sequence"/>
</dbReference>
<dbReference type="GO" id="GO:0046917">
    <property type="term" value="F:triphosphoribosyl-dephospho-CoA synthase activity"/>
    <property type="evidence" value="ECO:0007669"/>
    <property type="project" value="UniProtKB-UniRule"/>
</dbReference>
<keyword evidence="4 7" id="KW-0547">Nucleotide-binding</keyword>
<reference evidence="10 11" key="1">
    <citation type="submission" date="2018-02" db="EMBL/GenBank/DDBJ databases">
        <title>Complete genome sequencing of Faecalibacterium prausnitzii strains isolated from the human gut.</title>
        <authorList>
            <person name="Fitzgerald B.C."/>
            <person name="Shkoporov A.N."/>
            <person name="Ross P.R."/>
            <person name="Hill C."/>
        </authorList>
    </citation>
    <scope>NUCLEOTIDE SEQUENCE [LARGE SCALE GENOMIC DNA]</scope>
    <source>
        <strain evidence="9 10">APC923/61-1</strain>
        <strain evidence="8 11">APC942/8-14-2</strain>
    </source>
</reference>
<evidence type="ECO:0000256" key="3">
    <source>
        <dbReference type="ARBA" id="ARBA00022695"/>
    </source>
</evidence>
<dbReference type="AlphaFoldDB" id="A0A329U9W2"/>
<dbReference type="PANTHER" id="PTHR30201:SF2">
    <property type="entry name" value="2-(5''-TRIPHOSPHORIBOSYL)-3'-DEPHOSPHOCOENZYME-A SYNTHASE"/>
    <property type="match status" value="1"/>
</dbReference>
<dbReference type="NCBIfam" id="TIGR03125">
    <property type="entry name" value="citrate_citG"/>
    <property type="match status" value="1"/>
</dbReference>
<comment type="catalytic activity">
    <reaction evidence="1 7">
        <text>3'-dephospho-CoA + ATP = 2'-(5''-triphospho-alpha-D-ribosyl)-3'-dephospho-CoA + adenine</text>
        <dbReference type="Rhea" id="RHEA:15117"/>
        <dbReference type="ChEBI" id="CHEBI:16708"/>
        <dbReference type="ChEBI" id="CHEBI:30616"/>
        <dbReference type="ChEBI" id="CHEBI:57328"/>
        <dbReference type="ChEBI" id="CHEBI:61378"/>
        <dbReference type="EC" id="2.4.2.52"/>
    </reaction>
</comment>
<dbReference type="InterPro" id="IPR017551">
    <property type="entry name" value="TriPribosyl-deP-CoA_syn_CitG"/>
</dbReference>
<organism evidence="9 10">
    <name type="scientific">Faecalibacterium prausnitzii</name>
    <dbReference type="NCBI Taxonomy" id="853"/>
    <lineage>
        <taxon>Bacteria</taxon>
        <taxon>Bacillati</taxon>
        <taxon>Bacillota</taxon>
        <taxon>Clostridia</taxon>
        <taxon>Eubacteriales</taxon>
        <taxon>Oscillospiraceae</taxon>
        <taxon>Faecalibacterium</taxon>
    </lineage>
</organism>
<comment type="caution">
    <text evidence="9">The sequence shown here is derived from an EMBL/GenBank/DDBJ whole genome shotgun (WGS) entry which is preliminary data.</text>
</comment>
<dbReference type="GO" id="GO:0051191">
    <property type="term" value="P:prosthetic group biosynthetic process"/>
    <property type="evidence" value="ECO:0007669"/>
    <property type="project" value="InterPro"/>
</dbReference>
<comment type="similarity">
    <text evidence="7">Belongs to the CitG/MdcB family.</text>
</comment>
<dbReference type="Gene3D" id="1.10.4200.10">
    <property type="entry name" value="Triphosphoribosyl-dephospho-CoA protein"/>
    <property type="match status" value="1"/>
</dbReference>
<dbReference type="Proteomes" id="UP000250583">
    <property type="component" value="Unassembled WGS sequence"/>
</dbReference>
<comment type="catalytic activity">
    <reaction evidence="6">
        <text>apo-[citrate lyase ACP] + 2'-(5''-triphospho-alpha-D-ribosyl)-3'-dephospho-CoA = holo-[citrate lyase ACP] + diphosphate</text>
        <dbReference type="Rhea" id="RHEA:16333"/>
        <dbReference type="Rhea" id="RHEA-COMP:10157"/>
        <dbReference type="Rhea" id="RHEA-COMP:10158"/>
        <dbReference type="ChEBI" id="CHEBI:29999"/>
        <dbReference type="ChEBI" id="CHEBI:33019"/>
        <dbReference type="ChEBI" id="CHEBI:61378"/>
        <dbReference type="ChEBI" id="CHEBI:82683"/>
        <dbReference type="EC" id="2.7.7.61"/>
    </reaction>
</comment>
<keyword evidence="3" id="KW-0548">Nucleotidyltransferase</keyword>
<dbReference type="Pfam" id="PF03802">
    <property type="entry name" value="CitX"/>
    <property type="match status" value="1"/>
</dbReference>
<dbReference type="NCBIfam" id="TIGR03124">
    <property type="entry name" value="citrate_citX"/>
    <property type="match status" value="1"/>
</dbReference>
<dbReference type="InterPro" id="IPR005551">
    <property type="entry name" value="CitX"/>
</dbReference>
<dbReference type="HAMAP" id="MF_00397">
    <property type="entry name" value="CitG"/>
    <property type="match status" value="1"/>
</dbReference>
<evidence type="ECO:0000256" key="4">
    <source>
        <dbReference type="ARBA" id="ARBA00022741"/>
    </source>
</evidence>
<evidence type="ECO:0000313" key="9">
    <source>
        <dbReference type="EMBL" id="RAW57846.1"/>
    </source>
</evidence>
<keyword evidence="5 7" id="KW-0067">ATP-binding</keyword>
<dbReference type="RefSeq" id="WP_112116416.1">
    <property type="nucleotide sequence ID" value="NZ_PRKZ01000010.1"/>
</dbReference>
<evidence type="ECO:0000256" key="2">
    <source>
        <dbReference type="ARBA" id="ARBA00022679"/>
    </source>
</evidence>
<evidence type="ECO:0000256" key="5">
    <source>
        <dbReference type="ARBA" id="ARBA00022840"/>
    </source>
</evidence>
<evidence type="ECO:0000256" key="1">
    <source>
        <dbReference type="ARBA" id="ARBA00001210"/>
    </source>
</evidence>
<dbReference type="EMBL" id="PRKZ01000010">
    <property type="protein sequence ID" value="RAW48189.1"/>
    <property type="molecule type" value="Genomic_DNA"/>
</dbReference>
<dbReference type="OrthoDB" id="114886at2"/>